<evidence type="ECO:0000259" key="1">
    <source>
        <dbReference type="SMART" id="SM00849"/>
    </source>
</evidence>
<dbReference type="PANTHER" id="PTHR42951:SF17">
    <property type="entry name" value="METALLO-BETA-LACTAMASE DOMAIN-CONTAINING PROTEIN"/>
    <property type="match status" value="1"/>
</dbReference>
<dbReference type="SMART" id="SM00849">
    <property type="entry name" value="Lactamase_B"/>
    <property type="match status" value="1"/>
</dbReference>
<dbReference type="RefSeq" id="WP_006523067.1">
    <property type="nucleotide sequence ID" value="NC_021184.1"/>
</dbReference>
<dbReference type="GO" id="GO:0016787">
    <property type="term" value="F:hydrolase activity"/>
    <property type="evidence" value="ECO:0007669"/>
    <property type="project" value="UniProtKB-KW"/>
</dbReference>
<keyword evidence="2" id="KW-0378">Hydrolase</keyword>
<feature type="domain" description="Metallo-beta-lactamase" evidence="1">
    <location>
        <begin position="27"/>
        <end position="210"/>
    </location>
</feature>
<dbReference type="InterPro" id="IPR050855">
    <property type="entry name" value="NDM-1-like"/>
</dbReference>
<evidence type="ECO:0000313" key="2">
    <source>
        <dbReference type="EMBL" id="AGL01825.1"/>
    </source>
</evidence>
<dbReference type="STRING" id="767817.Desgi_2411"/>
<dbReference type="OrthoDB" id="9761531at2"/>
<dbReference type="InterPro" id="IPR001279">
    <property type="entry name" value="Metallo-B-lactamas"/>
</dbReference>
<dbReference type="Proteomes" id="UP000013520">
    <property type="component" value="Chromosome"/>
</dbReference>
<gene>
    <name evidence="2" type="ORF">Desgi_2411</name>
</gene>
<dbReference type="HOGENOM" id="CLU_030571_5_1_9"/>
<dbReference type="AlphaFoldDB" id="R4KMQ0"/>
<organism evidence="2 3">
    <name type="scientific">Desulfoscipio gibsoniae DSM 7213</name>
    <dbReference type="NCBI Taxonomy" id="767817"/>
    <lineage>
        <taxon>Bacteria</taxon>
        <taxon>Bacillati</taxon>
        <taxon>Bacillota</taxon>
        <taxon>Clostridia</taxon>
        <taxon>Eubacteriales</taxon>
        <taxon>Desulfallaceae</taxon>
        <taxon>Desulfoscipio</taxon>
    </lineage>
</organism>
<reference evidence="2 3" key="1">
    <citation type="submission" date="2012-01" db="EMBL/GenBank/DDBJ databases">
        <title>Complete sequence of Desulfotomaculum gibsoniae DSM 7213.</title>
        <authorList>
            <consortium name="US DOE Joint Genome Institute"/>
            <person name="Lucas S."/>
            <person name="Han J."/>
            <person name="Lapidus A."/>
            <person name="Cheng J.-F."/>
            <person name="Goodwin L."/>
            <person name="Pitluck S."/>
            <person name="Peters L."/>
            <person name="Ovchinnikova G."/>
            <person name="Teshima H."/>
            <person name="Detter J.C."/>
            <person name="Han C."/>
            <person name="Tapia R."/>
            <person name="Land M."/>
            <person name="Hauser L."/>
            <person name="Kyrpides N."/>
            <person name="Ivanova N."/>
            <person name="Pagani I."/>
            <person name="Parshina S."/>
            <person name="Plugge C."/>
            <person name="Muyzer G."/>
            <person name="Kuever J."/>
            <person name="Ivanova A."/>
            <person name="Nazina T."/>
            <person name="Klenk H.-P."/>
            <person name="Brambilla E."/>
            <person name="Spring S."/>
            <person name="Stams A.F."/>
            <person name="Woyke T."/>
        </authorList>
    </citation>
    <scope>NUCLEOTIDE SEQUENCE [LARGE SCALE GENOMIC DNA]</scope>
    <source>
        <strain evidence="2 3">DSM 7213</strain>
    </source>
</reference>
<dbReference type="SUPFAM" id="SSF56281">
    <property type="entry name" value="Metallo-hydrolase/oxidoreductase"/>
    <property type="match status" value="1"/>
</dbReference>
<dbReference type="InterPro" id="IPR036866">
    <property type="entry name" value="RibonucZ/Hydroxyglut_hydro"/>
</dbReference>
<accession>R4KMQ0</accession>
<dbReference type="CDD" id="cd07721">
    <property type="entry name" value="yflN-like_MBL-fold"/>
    <property type="match status" value="1"/>
</dbReference>
<dbReference type="Gene3D" id="3.60.15.10">
    <property type="entry name" value="Ribonuclease Z/Hydroxyacylglutathione hydrolase-like"/>
    <property type="match status" value="1"/>
</dbReference>
<dbReference type="eggNOG" id="COG0491">
    <property type="taxonomic scope" value="Bacteria"/>
</dbReference>
<evidence type="ECO:0000313" key="3">
    <source>
        <dbReference type="Proteomes" id="UP000013520"/>
    </source>
</evidence>
<dbReference type="Pfam" id="PF00753">
    <property type="entry name" value="Lactamase_B"/>
    <property type="match status" value="1"/>
</dbReference>
<dbReference type="EMBL" id="CP003273">
    <property type="protein sequence ID" value="AGL01825.1"/>
    <property type="molecule type" value="Genomic_DNA"/>
</dbReference>
<keyword evidence="3" id="KW-1185">Reference proteome</keyword>
<protein>
    <submittedName>
        <fullName evidence="2">Zn-dependent hydrolase, glyoxylase</fullName>
    </submittedName>
</protein>
<sequence length="283" mass="31290">MQVTKHVHALRIPFQITVSPELKIDRFVYAYLIYGPKICLIDTGVKSAETIIFDYLRKTGRQPEEIDMIVLTHSHPDHIGSVHSLKKATGCVIAAHSGEKDWIEDVDLQCRERPVPGFHSLVGGSVEIDRLVEEGDILNLGDGLSLEVIHTPGHSRGSISLYFPADRVLFSGDAVPLPGDIPIYDDYTSSVSSINKLKDLEGVHTMLSAWDIPRESDDLYQLMAESISYLNRIHKFVAQNAVNTSPDLMDLCKQVVSNLELPTAAATPLLARSLRANLKALGR</sequence>
<proteinExistence type="predicted"/>
<dbReference type="KEGG" id="dgi:Desgi_2411"/>
<name>R4KMQ0_9FIRM</name>
<dbReference type="PANTHER" id="PTHR42951">
    <property type="entry name" value="METALLO-BETA-LACTAMASE DOMAIN-CONTAINING"/>
    <property type="match status" value="1"/>
</dbReference>